<reference evidence="1" key="2">
    <citation type="submission" date="2025-09" db="UniProtKB">
        <authorList>
            <consortium name="EnsemblPlants"/>
        </authorList>
    </citation>
    <scope>IDENTIFICATION</scope>
</reference>
<name>A0ACD5X041_AVESA</name>
<reference evidence="1" key="1">
    <citation type="submission" date="2021-05" db="EMBL/GenBank/DDBJ databases">
        <authorList>
            <person name="Scholz U."/>
            <person name="Mascher M."/>
            <person name="Fiebig A."/>
        </authorList>
    </citation>
    <scope>NUCLEOTIDE SEQUENCE [LARGE SCALE GENOMIC DNA]</scope>
</reference>
<evidence type="ECO:0000313" key="2">
    <source>
        <dbReference type="Proteomes" id="UP001732700"/>
    </source>
</evidence>
<sequence length="380" mass="42538">MVTACVCSKNRIQTKPCRTGSIKKRDTRAKPNVHDWIYICIIMQVSRKAKVADGGGGAGGRERLSQLPDCLLHIILSHLKARQVVQTCVLSRRWQKLWLTSLCLDIDSKEFPQHAALPPGLHQVPHPAAFGQPLSVYYAPPYEFEDFVDCLLVHRSAGGRPPLDTLRLSIPPWWTFAPRLLSGLSNEIKHTAWVRRGLKCTPAALDVSGYIKLPALTSPGTDRLTKLRLHRVILHPLFAEHLNSGLPVLEDLEISRTDLSGLSTIASGTLKHLVVDSASDITMVKEYGSLAFRIVAPRLVSLHLAVQFRRLGLFGVIVQDAPRLVRASIRLVDKPELRQRQGGYYYYYAQDDRALVKSLRDLLGSVSHVRTLELYGFHDM</sequence>
<evidence type="ECO:0000313" key="1">
    <source>
        <dbReference type="EnsemblPlants" id="AVESA.00010b.r2.4CG1295150.1.CDS"/>
    </source>
</evidence>
<dbReference type="Proteomes" id="UP001732700">
    <property type="component" value="Chromosome 4C"/>
</dbReference>
<organism evidence="1 2">
    <name type="scientific">Avena sativa</name>
    <name type="common">Oat</name>
    <dbReference type="NCBI Taxonomy" id="4498"/>
    <lineage>
        <taxon>Eukaryota</taxon>
        <taxon>Viridiplantae</taxon>
        <taxon>Streptophyta</taxon>
        <taxon>Embryophyta</taxon>
        <taxon>Tracheophyta</taxon>
        <taxon>Spermatophyta</taxon>
        <taxon>Magnoliopsida</taxon>
        <taxon>Liliopsida</taxon>
        <taxon>Poales</taxon>
        <taxon>Poaceae</taxon>
        <taxon>BOP clade</taxon>
        <taxon>Pooideae</taxon>
        <taxon>Poodae</taxon>
        <taxon>Poeae</taxon>
        <taxon>Poeae Chloroplast Group 1 (Aveneae type)</taxon>
        <taxon>Aveninae</taxon>
        <taxon>Avena</taxon>
    </lineage>
</organism>
<dbReference type="EnsemblPlants" id="AVESA.00010b.r2.4CG1295150.1">
    <property type="protein sequence ID" value="AVESA.00010b.r2.4CG1295150.1.CDS"/>
    <property type="gene ID" value="AVESA.00010b.r2.4CG1295150"/>
</dbReference>
<proteinExistence type="predicted"/>
<accession>A0ACD5X041</accession>
<protein>
    <submittedName>
        <fullName evidence="1">Uncharacterized protein</fullName>
    </submittedName>
</protein>
<keyword evidence="2" id="KW-1185">Reference proteome</keyword>